<gene>
    <name evidence="2" type="ORF">E8E12_001348</name>
</gene>
<dbReference type="OrthoDB" id="3788814at2759"/>
<sequence length="240" mass="24914">MTAGALYPIVLLYGNGPGDAVLQLNIATPAGKTVTDTTGYFAQPICANSQSIVADDQLIVPGCAAIGIEFRGQSNPSRGGSTPFAPTYPGFSPDIYNVASPVSLFNGITNNIQLGIATPATSAKVYSQGPYDVSHVALNLRGYFVANVTGSWTFTLANPDDAGLLWLGSKAVNTWSSANADITAYLNTPPASYTITLVAGSITPIRMVMANGGGGFSFALQTKDPNGVIRQKKIGCRTLS</sequence>
<feature type="domain" description="PA14" evidence="1">
    <location>
        <begin position="86"/>
        <end position="236"/>
    </location>
</feature>
<keyword evidence="3" id="KW-1185">Reference proteome</keyword>
<dbReference type="SUPFAM" id="SSF56988">
    <property type="entry name" value="Anthrax protective antigen"/>
    <property type="match status" value="1"/>
</dbReference>
<organism evidence="2 3">
    <name type="scientific">Didymella heteroderae</name>
    <dbReference type="NCBI Taxonomy" id="1769908"/>
    <lineage>
        <taxon>Eukaryota</taxon>
        <taxon>Fungi</taxon>
        <taxon>Dikarya</taxon>
        <taxon>Ascomycota</taxon>
        <taxon>Pezizomycotina</taxon>
        <taxon>Dothideomycetes</taxon>
        <taxon>Pleosporomycetidae</taxon>
        <taxon>Pleosporales</taxon>
        <taxon>Pleosporineae</taxon>
        <taxon>Didymellaceae</taxon>
        <taxon>Didymella</taxon>
    </lineage>
</organism>
<accession>A0A9P4WFV6</accession>
<proteinExistence type="predicted"/>
<dbReference type="Proteomes" id="UP000758155">
    <property type="component" value="Unassembled WGS sequence"/>
</dbReference>
<comment type="caution">
    <text evidence="2">The sequence shown here is derived from an EMBL/GenBank/DDBJ whole genome shotgun (WGS) entry which is preliminary data.</text>
</comment>
<dbReference type="PROSITE" id="PS51820">
    <property type="entry name" value="PA14"/>
    <property type="match status" value="1"/>
</dbReference>
<evidence type="ECO:0000313" key="2">
    <source>
        <dbReference type="EMBL" id="KAF3031251.1"/>
    </source>
</evidence>
<name>A0A9P4WFV6_9PLEO</name>
<dbReference type="EMBL" id="SWKV01000175">
    <property type="protein sequence ID" value="KAF3031251.1"/>
    <property type="molecule type" value="Genomic_DNA"/>
</dbReference>
<evidence type="ECO:0000259" key="1">
    <source>
        <dbReference type="PROSITE" id="PS51820"/>
    </source>
</evidence>
<evidence type="ECO:0000313" key="3">
    <source>
        <dbReference type="Proteomes" id="UP000758155"/>
    </source>
</evidence>
<reference evidence="2" key="1">
    <citation type="submission" date="2019-04" db="EMBL/GenBank/DDBJ databases">
        <title>Sequencing of skin fungus with MAO and IRED activity.</title>
        <authorList>
            <person name="Marsaioli A.J."/>
            <person name="Bonatto J.M.C."/>
            <person name="Reis Junior O."/>
        </authorList>
    </citation>
    <scope>NUCLEOTIDE SEQUENCE</scope>
    <source>
        <strain evidence="2">28M1</strain>
    </source>
</reference>
<dbReference type="Gene3D" id="2.60.120.1560">
    <property type="match status" value="2"/>
</dbReference>
<dbReference type="InterPro" id="IPR037524">
    <property type="entry name" value="PA14/GLEYA"/>
</dbReference>
<dbReference type="Pfam" id="PF10528">
    <property type="entry name" value="GLEYA"/>
    <property type="match status" value="1"/>
</dbReference>
<protein>
    <recommendedName>
        <fullName evidence="1">PA14 domain-containing protein</fullName>
    </recommendedName>
</protein>
<dbReference type="InterPro" id="IPR018871">
    <property type="entry name" value="GLEYA_adhesin_domain"/>
</dbReference>
<dbReference type="AlphaFoldDB" id="A0A9P4WFV6"/>